<dbReference type="InterPro" id="IPR020843">
    <property type="entry name" value="ER"/>
</dbReference>
<dbReference type="CDD" id="cd08267">
    <property type="entry name" value="MDR1"/>
    <property type="match status" value="2"/>
</dbReference>
<dbReference type="SUPFAM" id="SSF50129">
    <property type="entry name" value="GroES-like"/>
    <property type="match status" value="2"/>
</dbReference>
<dbReference type="Pfam" id="PF13602">
    <property type="entry name" value="ADH_zinc_N_2"/>
    <property type="match status" value="2"/>
</dbReference>
<dbReference type="SMART" id="SM00829">
    <property type="entry name" value="PKS_ER"/>
    <property type="match status" value="1"/>
</dbReference>
<evidence type="ECO:0000313" key="3">
    <source>
        <dbReference type="Proteomes" id="UP000198211"/>
    </source>
</evidence>
<organism evidence="2 3">
    <name type="scientific">Phytophthora megakarya</name>
    <dbReference type="NCBI Taxonomy" id="4795"/>
    <lineage>
        <taxon>Eukaryota</taxon>
        <taxon>Sar</taxon>
        <taxon>Stramenopiles</taxon>
        <taxon>Oomycota</taxon>
        <taxon>Peronosporomycetes</taxon>
        <taxon>Peronosporales</taxon>
        <taxon>Peronosporaceae</taxon>
        <taxon>Phytophthora</taxon>
    </lineage>
</organism>
<dbReference type="SUPFAM" id="SSF51735">
    <property type="entry name" value="NAD(P)-binding Rossmann-fold domains"/>
    <property type="match status" value="2"/>
</dbReference>
<dbReference type="Proteomes" id="UP000198211">
    <property type="component" value="Unassembled WGS sequence"/>
</dbReference>
<name>A0A225V6H3_9STRA</name>
<evidence type="ECO:0000259" key="1">
    <source>
        <dbReference type="SMART" id="SM00829"/>
    </source>
</evidence>
<dbReference type="InterPro" id="IPR011032">
    <property type="entry name" value="GroES-like_sf"/>
</dbReference>
<dbReference type="EMBL" id="NBNE01007661">
    <property type="protein sequence ID" value="OWZ00377.1"/>
    <property type="molecule type" value="Genomic_DNA"/>
</dbReference>
<feature type="domain" description="Enoyl reductase (ER)" evidence="1">
    <location>
        <begin position="260"/>
        <end position="531"/>
    </location>
</feature>
<reference evidence="3" key="1">
    <citation type="submission" date="2017-03" db="EMBL/GenBank/DDBJ databases">
        <title>Phytopthora megakarya and P. palmivora, two closely related causual agents of cacao black pod achieved similar genome size and gene model numbers by different mechanisms.</title>
        <authorList>
            <person name="Ali S."/>
            <person name="Shao J."/>
            <person name="Larry D.J."/>
            <person name="Kronmiller B."/>
            <person name="Shen D."/>
            <person name="Strem M.D."/>
            <person name="Melnick R.L."/>
            <person name="Guiltinan M.J."/>
            <person name="Tyler B.M."/>
            <person name="Meinhardt L.W."/>
            <person name="Bailey B.A."/>
        </authorList>
    </citation>
    <scope>NUCLEOTIDE SEQUENCE [LARGE SCALE GENOMIC DNA]</scope>
    <source>
        <strain evidence="3">zdho120</strain>
    </source>
</reference>
<dbReference type="Gene3D" id="3.40.50.720">
    <property type="entry name" value="NAD(P)-binding Rossmann-like Domain"/>
    <property type="match status" value="2"/>
</dbReference>
<evidence type="ECO:0000313" key="2">
    <source>
        <dbReference type="EMBL" id="OWZ00377.1"/>
    </source>
</evidence>
<dbReference type="PANTHER" id="PTHR11695:SF294">
    <property type="entry name" value="RETICULON-4-INTERACTING PROTEIN 1, MITOCHONDRIAL"/>
    <property type="match status" value="1"/>
</dbReference>
<keyword evidence="3" id="KW-1185">Reference proteome</keyword>
<dbReference type="InterPro" id="IPR050700">
    <property type="entry name" value="YIM1/Zinc_Alcohol_DH_Fams"/>
</dbReference>
<comment type="caution">
    <text evidence="2">The sequence shown here is derived from an EMBL/GenBank/DDBJ whole genome shotgun (WGS) entry which is preliminary data.</text>
</comment>
<accession>A0A225V6H3</accession>
<dbReference type="GO" id="GO:0016491">
    <property type="term" value="F:oxidoreductase activity"/>
    <property type="evidence" value="ECO:0007669"/>
    <property type="project" value="InterPro"/>
</dbReference>
<dbReference type="STRING" id="4795.A0A225V6H3"/>
<dbReference type="OrthoDB" id="201656at2759"/>
<gene>
    <name evidence="2" type="ORF">PHMEG_00028444</name>
</gene>
<dbReference type="Pfam" id="PF08240">
    <property type="entry name" value="ADH_N"/>
    <property type="match status" value="1"/>
</dbReference>
<dbReference type="Gene3D" id="3.90.180.10">
    <property type="entry name" value="Medium-chain alcohol dehydrogenases, catalytic domain"/>
    <property type="match status" value="3"/>
</dbReference>
<dbReference type="InterPro" id="IPR036291">
    <property type="entry name" value="NAD(P)-bd_dom_sf"/>
</dbReference>
<dbReference type="InterPro" id="IPR013154">
    <property type="entry name" value="ADH-like_N"/>
</dbReference>
<proteinExistence type="predicted"/>
<sequence length="536" mass="58222">MPGFVTFGTFAEYINIETKFVAPKPSNMSWSEAAGVPLAGQTSWQALVTYGKLQQGQRVLILGGSSGTGVFAIQIAKALGAEVITTCSGRNVELVKSLGADQIVDYTKEKWSEVLAEHSIDLIYDCGMEPASWNDAAQKVLKEKTGIFVTILTVDKPIESPIGATLHQIFNAPCTEYLVELKKLIEAGKVKTVIDSVHPLENAMEAFKVQMSSRARGKIIIEIAKDLIPENSKFNKRQSIQHFTMAIPETFKVYQYESYGEDPLNLIKLNPSAAQKPLHATEVRVKVFSAALNPIDYKVIQYGPALLSTKPTPKEPFRLGFDLAGKIVELGSAVSAYNIGDEVYAMPLFDAMGSVGEYINVDAKFVALKPTNISGTGVFGIQIAKAVGAEVITTCSARNTELVKALGADQVIDYTKDKWSDVLAEHSVDLIYDCGCDGGSWNDVAQKIMKAQTGIFVTISSVGVNNPNESPIGAILHQIINAPCTDFLVELKKLAETDQLKTVIDSVHPLENTPDAMKICMSQRARGKVIIEVAKE</sequence>
<dbReference type="PANTHER" id="PTHR11695">
    <property type="entry name" value="ALCOHOL DEHYDROGENASE RELATED"/>
    <property type="match status" value="1"/>
</dbReference>
<dbReference type="AlphaFoldDB" id="A0A225V6H3"/>
<protein>
    <submittedName>
        <fullName evidence="2">Alcohol dehydrogenase</fullName>
    </submittedName>
</protein>